<organism evidence="1 2">
    <name type="scientific">Prorocentrum cordatum</name>
    <dbReference type="NCBI Taxonomy" id="2364126"/>
    <lineage>
        <taxon>Eukaryota</taxon>
        <taxon>Sar</taxon>
        <taxon>Alveolata</taxon>
        <taxon>Dinophyceae</taxon>
        <taxon>Prorocentrales</taxon>
        <taxon>Prorocentraceae</taxon>
        <taxon>Prorocentrum</taxon>
    </lineage>
</organism>
<dbReference type="Proteomes" id="UP001189429">
    <property type="component" value="Unassembled WGS sequence"/>
</dbReference>
<comment type="caution">
    <text evidence="1">The sequence shown here is derived from an EMBL/GenBank/DDBJ whole genome shotgun (WGS) entry which is preliminary data.</text>
</comment>
<sequence>VSRAQRHVFLLNRHSIDEKTLARFDHLNSKECKIPGKSKEINSIINSYVSRSSDWKAGLTVKDRSIQK</sequence>
<proteinExistence type="predicted"/>
<reference evidence="1" key="1">
    <citation type="submission" date="2023-10" db="EMBL/GenBank/DDBJ databases">
        <authorList>
            <person name="Chen Y."/>
            <person name="Shah S."/>
            <person name="Dougan E. K."/>
            <person name="Thang M."/>
            <person name="Chan C."/>
        </authorList>
    </citation>
    <scope>NUCLEOTIDE SEQUENCE [LARGE SCALE GENOMIC DNA]</scope>
</reference>
<feature type="non-terminal residue" evidence="1">
    <location>
        <position position="68"/>
    </location>
</feature>
<evidence type="ECO:0000313" key="1">
    <source>
        <dbReference type="EMBL" id="CAK0859281.1"/>
    </source>
</evidence>
<dbReference type="EMBL" id="CAUYUJ010015886">
    <property type="protein sequence ID" value="CAK0859281.1"/>
    <property type="molecule type" value="Genomic_DNA"/>
</dbReference>
<feature type="non-terminal residue" evidence="1">
    <location>
        <position position="1"/>
    </location>
</feature>
<protein>
    <submittedName>
        <fullName evidence="1">Uncharacterized protein</fullName>
    </submittedName>
</protein>
<gene>
    <name evidence="1" type="ORF">PCOR1329_LOCUS48700</name>
</gene>
<accession>A0ABN9UHZ6</accession>
<keyword evidence="2" id="KW-1185">Reference proteome</keyword>
<name>A0ABN9UHZ6_9DINO</name>
<evidence type="ECO:0000313" key="2">
    <source>
        <dbReference type="Proteomes" id="UP001189429"/>
    </source>
</evidence>